<name>A0A6I6JIM9_9BACT</name>
<gene>
    <name evidence="2" type="ORF">GM418_00155</name>
</gene>
<keyword evidence="2" id="KW-0808">Transferase</keyword>
<dbReference type="PROSITE" id="PS51186">
    <property type="entry name" value="GNAT"/>
    <property type="match status" value="1"/>
</dbReference>
<dbReference type="EMBL" id="CP046401">
    <property type="protein sequence ID" value="QGY42121.1"/>
    <property type="molecule type" value="Genomic_DNA"/>
</dbReference>
<proteinExistence type="predicted"/>
<evidence type="ECO:0000313" key="2">
    <source>
        <dbReference type="EMBL" id="QGY42121.1"/>
    </source>
</evidence>
<dbReference type="GO" id="GO:0016747">
    <property type="term" value="F:acyltransferase activity, transferring groups other than amino-acyl groups"/>
    <property type="evidence" value="ECO:0007669"/>
    <property type="project" value="InterPro"/>
</dbReference>
<keyword evidence="3" id="KW-1185">Reference proteome</keyword>
<protein>
    <submittedName>
        <fullName evidence="2">GNAT family N-acetyltransferase</fullName>
    </submittedName>
</protein>
<evidence type="ECO:0000259" key="1">
    <source>
        <dbReference type="PROSITE" id="PS51186"/>
    </source>
</evidence>
<accession>A0A6I6JIM9</accession>
<sequence>MKDKFIVRVVFREAKPEDIKQIQMVRNAVNENVLSVPGSISDKDCLDFITKRGKGWVGVADNQIIGFSIADLKESNIWALFVHPAYEKKGIGRQLHNIMLDWYFGQTTETVWLGTAPETRAEIFYRKSGWTETGIRGNGEIKFEMTYPNWKKLRR</sequence>
<dbReference type="Gene3D" id="3.40.630.30">
    <property type="match status" value="1"/>
</dbReference>
<dbReference type="Proteomes" id="UP000428260">
    <property type="component" value="Chromosome"/>
</dbReference>
<dbReference type="SUPFAM" id="SSF55729">
    <property type="entry name" value="Acyl-CoA N-acyltransferases (Nat)"/>
    <property type="match status" value="1"/>
</dbReference>
<dbReference type="AlphaFoldDB" id="A0A6I6JIM9"/>
<dbReference type="InterPro" id="IPR000182">
    <property type="entry name" value="GNAT_dom"/>
</dbReference>
<dbReference type="KEGG" id="mcos:GM418_00155"/>
<dbReference type="Pfam" id="PF00583">
    <property type="entry name" value="Acetyltransf_1"/>
    <property type="match status" value="1"/>
</dbReference>
<reference evidence="2 3" key="1">
    <citation type="submission" date="2019-11" db="EMBL/GenBank/DDBJ databases">
        <authorList>
            <person name="Zheng R.K."/>
            <person name="Sun C.M."/>
        </authorList>
    </citation>
    <scope>NUCLEOTIDE SEQUENCE [LARGE SCALE GENOMIC DNA]</scope>
    <source>
        <strain evidence="2 3">WC007</strain>
    </source>
</reference>
<feature type="domain" description="N-acetyltransferase" evidence="1">
    <location>
        <begin position="9"/>
        <end position="154"/>
    </location>
</feature>
<dbReference type="CDD" id="cd04301">
    <property type="entry name" value="NAT_SF"/>
    <property type="match status" value="1"/>
</dbReference>
<dbReference type="InterPro" id="IPR016181">
    <property type="entry name" value="Acyl_CoA_acyltransferase"/>
</dbReference>
<organism evidence="2 3">
    <name type="scientific">Maribellus comscasis</name>
    <dbReference type="NCBI Taxonomy" id="2681766"/>
    <lineage>
        <taxon>Bacteria</taxon>
        <taxon>Pseudomonadati</taxon>
        <taxon>Bacteroidota</taxon>
        <taxon>Bacteroidia</taxon>
        <taxon>Marinilabiliales</taxon>
        <taxon>Prolixibacteraceae</taxon>
        <taxon>Maribellus</taxon>
    </lineage>
</organism>
<evidence type="ECO:0000313" key="3">
    <source>
        <dbReference type="Proteomes" id="UP000428260"/>
    </source>
</evidence>